<evidence type="ECO:0000256" key="1">
    <source>
        <dbReference type="SAM" id="MobiDB-lite"/>
    </source>
</evidence>
<name>A0A081AT58_PHYNI</name>
<organism evidence="2 3">
    <name type="scientific">Phytophthora nicotianae P1976</name>
    <dbReference type="NCBI Taxonomy" id="1317066"/>
    <lineage>
        <taxon>Eukaryota</taxon>
        <taxon>Sar</taxon>
        <taxon>Stramenopiles</taxon>
        <taxon>Oomycota</taxon>
        <taxon>Peronosporomycetes</taxon>
        <taxon>Peronosporales</taxon>
        <taxon>Peronosporaceae</taxon>
        <taxon>Phytophthora</taxon>
    </lineage>
</organism>
<gene>
    <name evidence="2" type="ORF">F444_03704</name>
</gene>
<reference evidence="2 3" key="1">
    <citation type="submission" date="2013-11" db="EMBL/GenBank/DDBJ databases">
        <title>The Genome Sequence of Phytophthora parasitica P1976.</title>
        <authorList>
            <consortium name="The Broad Institute Genomics Platform"/>
            <person name="Russ C."/>
            <person name="Tyler B."/>
            <person name="Panabieres F."/>
            <person name="Shan W."/>
            <person name="Tripathy S."/>
            <person name="Grunwald N."/>
            <person name="Machado M."/>
            <person name="Johnson C.S."/>
            <person name="Walker B."/>
            <person name="Young S."/>
            <person name="Zeng Q."/>
            <person name="Gargeya S."/>
            <person name="Fitzgerald M."/>
            <person name="Haas B."/>
            <person name="Abouelleil A."/>
            <person name="Allen A.W."/>
            <person name="Alvarado L."/>
            <person name="Arachchi H.M."/>
            <person name="Berlin A.M."/>
            <person name="Chapman S.B."/>
            <person name="Gainer-Dewar J."/>
            <person name="Goldberg J."/>
            <person name="Griggs A."/>
            <person name="Gujja S."/>
            <person name="Hansen M."/>
            <person name="Howarth C."/>
            <person name="Imamovic A."/>
            <person name="Ireland A."/>
            <person name="Larimer J."/>
            <person name="McCowan C."/>
            <person name="Murphy C."/>
            <person name="Pearson M."/>
            <person name="Poon T.W."/>
            <person name="Priest M."/>
            <person name="Roberts A."/>
            <person name="Saif S."/>
            <person name="Shea T."/>
            <person name="Sisk P."/>
            <person name="Sykes S."/>
            <person name="Wortman J."/>
            <person name="Nusbaum C."/>
            <person name="Birren B."/>
        </authorList>
    </citation>
    <scope>NUCLEOTIDE SEQUENCE [LARGE SCALE GENOMIC DNA]</scope>
    <source>
        <strain evidence="2 3">P1976</strain>
    </source>
</reference>
<accession>A0A081AT58</accession>
<feature type="region of interest" description="Disordered" evidence="1">
    <location>
        <begin position="1"/>
        <end position="20"/>
    </location>
</feature>
<dbReference type="AlphaFoldDB" id="A0A081AT58"/>
<sequence length="34" mass="4001">MSIEYEHVADSSATSSEIRSRKRSDTWLFINDLR</sequence>
<proteinExistence type="predicted"/>
<protein>
    <submittedName>
        <fullName evidence="2">Uncharacterized protein</fullName>
    </submittedName>
</protein>
<evidence type="ECO:0000313" key="2">
    <source>
        <dbReference type="EMBL" id="ETO82069.1"/>
    </source>
</evidence>
<evidence type="ECO:0000313" key="3">
    <source>
        <dbReference type="Proteomes" id="UP000028582"/>
    </source>
</evidence>
<dbReference type="EMBL" id="ANJA01000756">
    <property type="protein sequence ID" value="ETO82069.1"/>
    <property type="molecule type" value="Genomic_DNA"/>
</dbReference>
<comment type="caution">
    <text evidence="2">The sequence shown here is derived from an EMBL/GenBank/DDBJ whole genome shotgun (WGS) entry which is preliminary data.</text>
</comment>
<dbReference type="Proteomes" id="UP000028582">
    <property type="component" value="Unassembled WGS sequence"/>
</dbReference>